<dbReference type="RefSeq" id="WP_243068150.1">
    <property type="nucleotide sequence ID" value="NZ_JAIVFK010000035.1"/>
</dbReference>
<proteinExistence type="inferred from homology"/>
<evidence type="ECO:0000313" key="9">
    <source>
        <dbReference type="EMBL" id="MCI4684247.1"/>
    </source>
</evidence>
<dbReference type="InterPro" id="IPR052017">
    <property type="entry name" value="TSUP"/>
</dbReference>
<reference evidence="9" key="1">
    <citation type="journal article" date="2022" name="ISME J.">
        <title>Identification of active gaseous-alkane degraders at natural gas seeps.</title>
        <authorList>
            <person name="Farhan Ul Haque M."/>
            <person name="Hernandez M."/>
            <person name="Crombie A.T."/>
            <person name="Murrell J.C."/>
        </authorList>
    </citation>
    <scope>NUCLEOTIDE SEQUENCE</scope>
    <source>
        <strain evidence="9">PC2</strain>
    </source>
</reference>
<evidence type="ECO:0000256" key="2">
    <source>
        <dbReference type="ARBA" id="ARBA00009142"/>
    </source>
</evidence>
<feature type="transmembrane region" description="Helical" evidence="8">
    <location>
        <begin position="226"/>
        <end position="245"/>
    </location>
</feature>
<evidence type="ECO:0000256" key="5">
    <source>
        <dbReference type="ARBA" id="ARBA00022692"/>
    </source>
</evidence>
<name>A0ABS9ZCD1_9HYPH</name>
<keyword evidence="6 8" id="KW-1133">Transmembrane helix</keyword>
<feature type="transmembrane region" description="Helical" evidence="8">
    <location>
        <begin position="103"/>
        <end position="124"/>
    </location>
</feature>
<evidence type="ECO:0000256" key="8">
    <source>
        <dbReference type="RuleBase" id="RU363041"/>
    </source>
</evidence>
<keyword evidence="5 8" id="KW-0812">Transmembrane</keyword>
<gene>
    <name evidence="9" type="ORF">K2U94_16005</name>
</gene>
<evidence type="ECO:0000313" key="10">
    <source>
        <dbReference type="Proteomes" id="UP001139104"/>
    </source>
</evidence>
<feature type="transmembrane region" description="Helical" evidence="8">
    <location>
        <begin position="39"/>
        <end position="61"/>
    </location>
</feature>
<keyword evidence="3" id="KW-0813">Transport</keyword>
<dbReference type="PANTHER" id="PTHR30269:SF0">
    <property type="entry name" value="MEMBRANE TRANSPORTER PROTEIN YFCA-RELATED"/>
    <property type="match status" value="1"/>
</dbReference>
<keyword evidence="4 8" id="KW-1003">Cell membrane</keyword>
<protein>
    <recommendedName>
        <fullName evidence="8">Probable membrane transporter protein</fullName>
    </recommendedName>
</protein>
<accession>A0ABS9ZCD1</accession>
<evidence type="ECO:0000256" key="7">
    <source>
        <dbReference type="ARBA" id="ARBA00023136"/>
    </source>
</evidence>
<dbReference type="PANTHER" id="PTHR30269">
    <property type="entry name" value="TRANSMEMBRANE PROTEIN YFCA"/>
    <property type="match status" value="1"/>
</dbReference>
<evidence type="ECO:0000256" key="6">
    <source>
        <dbReference type="ARBA" id="ARBA00022989"/>
    </source>
</evidence>
<comment type="subcellular location">
    <subcellularLocation>
        <location evidence="1 8">Cell membrane</location>
        <topology evidence="1 8">Multi-pass membrane protein</topology>
    </subcellularLocation>
</comment>
<evidence type="ECO:0000256" key="4">
    <source>
        <dbReference type="ARBA" id="ARBA00022475"/>
    </source>
</evidence>
<feature type="transmembrane region" description="Helical" evidence="8">
    <location>
        <begin position="136"/>
        <end position="161"/>
    </location>
</feature>
<keyword evidence="10" id="KW-1185">Reference proteome</keyword>
<feature type="transmembrane region" description="Helical" evidence="8">
    <location>
        <begin position="203"/>
        <end position="220"/>
    </location>
</feature>
<dbReference type="EMBL" id="JAIVFP010000001">
    <property type="protein sequence ID" value="MCI4684247.1"/>
    <property type="molecule type" value="Genomic_DNA"/>
</dbReference>
<evidence type="ECO:0000256" key="1">
    <source>
        <dbReference type="ARBA" id="ARBA00004651"/>
    </source>
</evidence>
<comment type="similarity">
    <text evidence="2 8">Belongs to the 4-toluene sulfonate uptake permease (TSUP) (TC 2.A.102) family.</text>
</comment>
<sequence>MNDVLLIAGAGFVGGTMNAIAGGGSFVTLPALITAGVPALNANASSTVALVPSALASAYAYRKDFQGLEGVRFRDMALLSVAGGAAGALLLEFTPQDVFKILVPFLLLFGTLAFAFGRNAGVFLRERIHITPRMLLISQFVLGVYGGYFGGAVGVMMLAAWSLMTSASIAAMQPARNLLNAAMNATATLLFVIGGLIYWRETFILFVGAILGGYFGAYYARKIDPSLARIVISGLNAAMTAYIFWRTFGH</sequence>
<feature type="transmembrane region" description="Helical" evidence="8">
    <location>
        <begin position="181"/>
        <end position="198"/>
    </location>
</feature>
<dbReference type="Pfam" id="PF01925">
    <property type="entry name" value="TauE"/>
    <property type="match status" value="1"/>
</dbReference>
<dbReference type="InterPro" id="IPR002781">
    <property type="entry name" value="TM_pro_TauE-like"/>
</dbReference>
<feature type="transmembrane region" description="Helical" evidence="8">
    <location>
        <begin position="73"/>
        <end position="91"/>
    </location>
</feature>
<comment type="caution">
    <text evidence="9">The sequence shown here is derived from an EMBL/GenBank/DDBJ whole genome shotgun (WGS) entry which is preliminary data.</text>
</comment>
<evidence type="ECO:0000256" key="3">
    <source>
        <dbReference type="ARBA" id="ARBA00022448"/>
    </source>
</evidence>
<keyword evidence="7 8" id="KW-0472">Membrane</keyword>
<organism evidence="9 10">
    <name type="scientific">Candidatus Rhodoblastus alkanivorans</name>
    <dbReference type="NCBI Taxonomy" id="2954117"/>
    <lineage>
        <taxon>Bacteria</taxon>
        <taxon>Pseudomonadati</taxon>
        <taxon>Pseudomonadota</taxon>
        <taxon>Alphaproteobacteria</taxon>
        <taxon>Hyphomicrobiales</taxon>
        <taxon>Rhodoblastaceae</taxon>
        <taxon>Rhodoblastus</taxon>
    </lineage>
</organism>
<dbReference type="Proteomes" id="UP001139104">
    <property type="component" value="Unassembled WGS sequence"/>
</dbReference>